<sequence>MTAPFILHIVPRSAWETAQSAGSYRGDTLDTEGFIHCSTVAQVLGPANIRFHGQQDLLLLRIDAGKVRSEIIYEDCYDSGDVFPHIYGLLNLDAVTEVIDFPPNQDGSFSLPSSLRG</sequence>
<dbReference type="HOGENOM" id="CLU_129452_1_2_7"/>
<keyword evidence="2" id="KW-1185">Reference proteome</keyword>
<dbReference type="Proteomes" id="UP000019140">
    <property type="component" value="Unassembled WGS sequence"/>
</dbReference>
<dbReference type="EMBL" id="AZHX01001643">
    <property type="protein sequence ID" value="ETX01232.1"/>
    <property type="molecule type" value="Genomic_DNA"/>
</dbReference>
<organism evidence="1 2">
    <name type="scientific">Candidatus Entotheonella gemina</name>
    <dbReference type="NCBI Taxonomy" id="1429439"/>
    <lineage>
        <taxon>Bacteria</taxon>
        <taxon>Pseudomonadati</taxon>
        <taxon>Nitrospinota/Tectimicrobiota group</taxon>
        <taxon>Candidatus Tectimicrobiota</taxon>
        <taxon>Candidatus Entotheonellia</taxon>
        <taxon>Candidatus Entotheonellales</taxon>
        <taxon>Candidatus Entotheonellaceae</taxon>
        <taxon>Candidatus Entotheonella</taxon>
    </lineage>
</organism>
<dbReference type="Pfam" id="PF06108">
    <property type="entry name" value="DUF952"/>
    <property type="match status" value="1"/>
</dbReference>
<dbReference type="SUPFAM" id="SSF56399">
    <property type="entry name" value="ADP-ribosylation"/>
    <property type="match status" value="1"/>
</dbReference>
<evidence type="ECO:0000313" key="2">
    <source>
        <dbReference type="Proteomes" id="UP000019140"/>
    </source>
</evidence>
<reference evidence="1 2" key="1">
    <citation type="journal article" date="2014" name="Nature">
        <title>An environmental bacterial taxon with a large and distinct metabolic repertoire.</title>
        <authorList>
            <person name="Wilson M.C."/>
            <person name="Mori T."/>
            <person name="Ruckert C."/>
            <person name="Uria A.R."/>
            <person name="Helf M.J."/>
            <person name="Takada K."/>
            <person name="Gernert C."/>
            <person name="Steffens U.A."/>
            <person name="Heycke N."/>
            <person name="Schmitt S."/>
            <person name="Rinke C."/>
            <person name="Helfrich E.J."/>
            <person name="Brachmann A.O."/>
            <person name="Gurgui C."/>
            <person name="Wakimoto T."/>
            <person name="Kracht M."/>
            <person name="Crusemann M."/>
            <person name="Hentschel U."/>
            <person name="Abe I."/>
            <person name="Matsunaga S."/>
            <person name="Kalinowski J."/>
            <person name="Takeyama H."/>
            <person name="Piel J."/>
        </authorList>
    </citation>
    <scope>NUCLEOTIDE SEQUENCE [LARGE SCALE GENOMIC DNA]</scope>
    <source>
        <strain evidence="2">TSY2</strain>
    </source>
</reference>
<name>W4LUV5_9BACT</name>
<accession>W4LUV5</accession>
<gene>
    <name evidence="1" type="ORF">ETSY2_37615</name>
</gene>
<protein>
    <recommendedName>
        <fullName evidence="3">Glutathione S-transferase</fullName>
    </recommendedName>
</protein>
<dbReference type="PANTHER" id="PTHR34129:SF1">
    <property type="entry name" value="DUF952 DOMAIN-CONTAINING PROTEIN"/>
    <property type="match status" value="1"/>
</dbReference>
<dbReference type="PANTHER" id="PTHR34129">
    <property type="entry name" value="BLR1139 PROTEIN"/>
    <property type="match status" value="1"/>
</dbReference>
<proteinExistence type="predicted"/>
<dbReference type="AlphaFoldDB" id="W4LUV5"/>
<dbReference type="Gene3D" id="3.20.170.20">
    <property type="entry name" value="Protein of unknown function DUF952"/>
    <property type="match status" value="1"/>
</dbReference>
<evidence type="ECO:0000313" key="1">
    <source>
        <dbReference type="EMBL" id="ETX01232.1"/>
    </source>
</evidence>
<evidence type="ECO:0008006" key="3">
    <source>
        <dbReference type="Google" id="ProtNLM"/>
    </source>
</evidence>
<comment type="caution">
    <text evidence="1">The sequence shown here is derived from an EMBL/GenBank/DDBJ whole genome shotgun (WGS) entry which is preliminary data.</text>
</comment>
<dbReference type="InterPro" id="IPR009297">
    <property type="entry name" value="DUF952"/>
</dbReference>